<dbReference type="Gene3D" id="1.10.10.10">
    <property type="entry name" value="Winged helix-like DNA-binding domain superfamily/Winged helix DNA-binding domain"/>
    <property type="match status" value="1"/>
</dbReference>
<evidence type="ECO:0000313" key="6">
    <source>
        <dbReference type="Proteomes" id="UP001611415"/>
    </source>
</evidence>
<feature type="domain" description="HTH luxR-type" evidence="4">
    <location>
        <begin position="283"/>
        <end position="348"/>
    </location>
</feature>
<dbReference type="PROSITE" id="PS50043">
    <property type="entry name" value="HTH_LUXR_2"/>
    <property type="match status" value="1"/>
</dbReference>
<sequence length="348" mass="37464">MPSARELLDRVERHCRADHTATRLRQIVLADLRAAVPFDGHVFTLTDPVTRIGTSPVADLVGMRLARLPELIRLRYLTVATRWSDLLDRGTAATSLRIDTGGDPARSRVWREVLHELDVFDTATVVFGDRYGCWGFLELLRKSPRAFDPTQLTTLAALAAPITRGLRTALGRTFVAEEGELAPAGPAAVVLGPDLRMRGQTPAAAAALLRLNPPQEAMPPIPNSAYNAGAALLAAEHGVPVGPPWSRVHLGGARWLTVRADRLGTEDIAVSLAPSTLAERLDLFGRAHTLSTREAQVLGLLAAGLESPHMASDLGIPEHTANDHVKAILAKSGVRTRQELLSRALGIV</sequence>
<dbReference type="CDD" id="cd06170">
    <property type="entry name" value="LuxR_C_like"/>
    <property type="match status" value="1"/>
</dbReference>
<evidence type="ECO:0000256" key="1">
    <source>
        <dbReference type="ARBA" id="ARBA00023015"/>
    </source>
</evidence>
<gene>
    <name evidence="5" type="ORF">ACH49W_28465</name>
</gene>
<keyword evidence="2" id="KW-0238">DNA-binding</keyword>
<dbReference type="SMART" id="SM00421">
    <property type="entry name" value="HTH_LUXR"/>
    <property type="match status" value="1"/>
</dbReference>
<dbReference type="RefSeq" id="WP_397094668.1">
    <property type="nucleotide sequence ID" value="NZ_JBIRYO010000023.1"/>
</dbReference>
<dbReference type="SUPFAM" id="SSF46894">
    <property type="entry name" value="C-terminal effector domain of the bipartite response regulators"/>
    <property type="match status" value="1"/>
</dbReference>
<organism evidence="5 6">
    <name type="scientific">Nocardia xishanensis</name>
    <dbReference type="NCBI Taxonomy" id="238964"/>
    <lineage>
        <taxon>Bacteria</taxon>
        <taxon>Bacillati</taxon>
        <taxon>Actinomycetota</taxon>
        <taxon>Actinomycetes</taxon>
        <taxon>Mycobacteriales</taxon>
        <taxon>Nocardiaceae</taxon>
        <taxon>Nocardia</taxon>
    </lineage>
</organism>
<evidence type="ECO:0000259" key="4">
    <source>
        <dbReference type="PROSITE" id="PS50043"/>
    </source>
</evidence>
<keyword evidence="1" id="KW-0805">Transcription regulation</keyword>
<dbReference type="InterPro" id="IPR036388">
    <property type="entry name" value="WH-like_DNA-bd_sf"/>
</dbReference>
<accession>A0ABW7X8J8</accession>
<evidence type="ECO:0000313" key="5">
    <source>
        <dbReference type="EMBL" id="MFI2477327.1"/>
    </source>
</evidence>
<dbReference type="InterPro" id="IPR000792">
    <property type="entry name" value="Tscrpt_reg_LuxR_C"/>
</dbReference>
<keyword evidence="6" id="KW-1185">Reference proteome</keyword>
<name>A0ABW7X8J8_9NOCA</name>
<dbReference type="PRINTS" id="PR00038">
    <property type="entry name" value="HTHLUXR"/>
</dbReference>
<evidence type="ECO:0000256" key="3">
    <source>
        <dbReference type="ARBA" id="ARBA00023163"/>
    </source>
</evidence>
<dbReference type="InterPro" id="IPR016032">
    <property type="entry name" value="Sig_transdc_resp-reg_C-effctor"/>
</dbReference>
<proteinExistence type="predicted"/>
<dbReference type="PANTHER" id="PTHR44688:SF16">
    <property type="entry name" value="DNA-BINDING TRANSCRIPTIONAL ACTIVATOR DEVR_DOSR"/>
    <property type="match status" value="1"/>
</dbReference>
<keyword evidence="3" id="KW-0804">Transcription</keyword>
<comment type="caution">
    <text evidence="5">The sequence shown here is derived from an EMBL/GenBank/DDBJ whole genome shotgun (WGS) entry which is preliminary data.</text>
</comment>
<dbReference type="Pfam" id="PF00196">
    <property type="entry name" value="GerE"/>
    <property type="match status" value="1"/>
</dbReference>
<protein>
    <submittedName>
        <fullName evidence="5">LuxR C-terminal-related transcriptional regulator</fullName>
    </submittedName>
</protein>
<reference evidence="5 6" key="1">
    <citation type="submission" date="2024-10" db="EMBL/GenBank/DDBJ databases">
        <title>The Natural Products Discovery Center: Release of the First 8490 Sequenced Strains for Exploring Actinobacteria Biosynthetic Diversity.</title>
        <authorList>
            <person name="Kalkreuter E."/>
            <person name="Kautsar S.A."/>
            <person name="Yang D."/>
            <person name="Bader C.D."/>
            <person name="Teijaro C.N."/>
            <person name="Fluegel L."/>
            <person name="Davis C.M."/>
            <person name="Simpson J.R."/>
            <person name="Lauterbach L."/>
            <person name="Steele A.D."/>
            <person name="Gui C."/>
            <person name="Meng S."/>
            <person name="Li G."/>
            <person name="Viehrig K."/>
            <person name="Ye F."/>
            <person name="Su P."/>
            <person name="Kiefer A.F."/>
            <person name="Nichols A."/>
            <person name="Cepeda A.J."/>
            <person name="Yan W."/>
            <person name="Fan B."/>
            <person name="Jiang Y."/>
            <person name="Adhikari A."/>
            <person name="Zheng C.-J."/>
            <person name="Schuster L."/>
            <person name="Cowan T.M."/>
            <person name="Smanski M.J."/>
            <person name="Chevrette M.G."/>
            <person name="De Carvalho L.P.S."/>
            <person name="Shen B."/>
        </authorList>
    </citation>
    <scope>NUCLEOTIDE SEQUENCE [LARGE SCALE GENOMIC DNA]</scope>
    <source>
        <strain evidence="5 6">NPDC019275</strain>
    </source>
</reference>
<dbReference type="Proteomes" id="UP001611415">
    <property type="component" value="Unassembled WGS sequence"/>
</dbReference>
<evidence type="ECO:0000256" key="2">
    <source>
        <dbReference type="ARBA" id="ARBA00023125"/>
    </source>
</evidence>
<dbReference type="EMBL" id="JBIRYO010000023">
    <property type="protein sequence ID" value="MFI2477327.1"/>
    <property type="molecule type" value="Genomic_DNA"/>
</dbReference>
<dbReference type="PANTHER" id="PTHR44688">
    <property type="entry name" value="DNA-BINDING TRANSCRIPTIONAL ACTIVATOR DEVR_DOSR"/>
    <property type="match status" value="1"/>
</dbReference>